<dbReference type="Proteomes" id="UP000026902">
    <property type="component" value="Segment"/>
</dbReference>
<evidence type="ECO:0000313" key="2">
    <source>
        <dbReference type="Proteomes" id="UP000026902"/>
    </source>
</evidence>
<organism evidence="1 2">
    <name type="scientific">Bacillus phage CAM003</name>
    <dbReference type="NCBI Taxonomy" id="1486657"/>
    <lineage>
        <taxon>Viruses</taxon>
        <taxon>Duplodnaviria</taxon>
        <taxon>Heunggongvirae</taxon>
        <taxon>Uroviricota</taxon>
        <taxon>Caudoviricetes</taxon>
        <taxon>Herelleviridae</taxon>
        <taxon>Bastillevirinae</taxon>
        <taxon>Bastillevirus</taxon>
        <taxon>Bastillevirus CAM003</taxon>
    </lineage>
</organism>
<protein>
    <submittedName>
        <fullName evidence="1">Uncharacterized protein</fullName>
    </submittedName>
</protein>
<reference evidence="2" key="1">
    <citation type="submission" date="2014-09" db="EMBL/GenBank/DDBJ databases">
        <authorList>
            <person name="Sauder A.B."/>
            <person name="McKenzie Q.R."/>
            <person name="Temple L.M."/>
            <person name="Alexis B.K."/>
            <person name="Al-Atrache Z."/>
            <person name="Lewis L.O."/>
            <person name="Loesser-Casey K.E."/>
            <person name="Mitchell K.J."/>
        </authorList>
    </citation>
    <scope>NUCLEOTIDE SEQUENCE [LARGE SCALE GENOMIC DNA]</scope>
</reference>
<evidence type="ECO:0000313" key="1">
    <source>
        <dbReference type="EMBL" id="AHZ09599.1"/>
    </source>
</evidence>
<sequence length="96" mass="11415">MDLNSKEITDVLRLEFVYDPDPWSRNRYEWYLFNEHGIFLDFGIVYTYLATGNIYTVCGIEFIVTSRDDETRNKIINKLERLTISSRKGDLLDVLR</sequence>
<dbReference type="EMBL" id="KJ489397">
    <property type="protein sequence ID" value="AHZ09599.1"/>
    <property type="molecule type" value="Genomic_DNA"/>
</dbReference>
<dbReference type="GeneID" id="19526465"/>
<keyword evidence="2" id="KW-1185">Reference proteome</keyword>
<dbReference type="RefSeq" id="YP_009037065.1">
    <property type="nucleotide sequence ID" value="NC_024216.1"/>
</dbReference>
<dbReference type="KEGG" id="vg:19526465"/>
<name>A0A024AZ63_9CAUD</name>
<accession>A0A024AZ63</accession>
<proteinExistence type="predicted"/>